<evidence type="ECO:0000313" key="2">
    <source>
        <dbReference type="Proteomes" id="UP000594195"/>
    </source>
</evidence>
<keyword evidence="2" id="KW-1185">Reference proteome</keyword>
<dbReference type="RefSeq" id="WP_193810903.1">
    <property type="nucleotide sequence ID" value="NZ_CP040442.1"/>
</dbReference>
<protein>
    <submittedName>
        <fullName evidence="1">Uncharacterized protein</fullName>
    </submittedName>
</protein>
<reference evidence="1 2" key="1">
    <citation type="submission" date="2019-05" db="EMBL/GenBank/DDBJ databases">
        <title>Chryseobacterium sp. isolated from King George Island, maritime Antarctica.</title>
        <authorList>
            <person name="Peng X."/>
        </authorList>
    </citation>
    <scope>NUCLEOTIDE SEQUENCE [LARGE SCALE GENOMIC DNA]</scope>
    <source>
        <strain evidence="1 2">7-3A</strain>
    </source>
</reference>
<sequence>MNRFIGLLSLLITGTILQAQQISLGEISRNARFNQQIDESNNGKSKIKYSDIQGIPYYYPQFTNAKIGDTSSTVPLRYNIFLDTIEVVEKEDVYELPKDEPTPAFTFLTTKEKLVFVKTDDLYSGYFFELTDGKYRILKKVSTKYLPATPAPNTLIAGSPAQFIPQKSIYFIKTENRFIKMPKSTKELAAELPEKAKEIKDFIDKNKIKLNREEDLIKLGNFLNQ</sequence>
<organism evidence="1 2">
    <name type="scientific">Kaistella flava</name>
    <name type="common">ex Peng et al. 2021</name>
    <dbReference type="NCBI Taxonomy" id="2038776"/>
    <lineage>
        <taxon>Bacteria</taxon>
        <taxon>Pseudomonadati</taxon>
        <taxon>Bacteroidota</taxon>
        <taxon>Flavobacteriia</taxon>
        <taxon>Flavobacteriales</taxon>
        <taxon>Weeksellaceae</taxon>
        <taxon>Chryseobacterium group</taxon>
        <taxon>Kaistella</taxon>
    </lineage>
</organism>
<name>A0A7M2Y908_9FLAO</name>
<dbReference type="Proteomes" id="UP000594195">
    <property type="component" value="Chromosome"/>
</dbReference>
<proteinExistence type="predicted"/>
<dbReference type="KEGG" id="kfa:Q73A0000_10320"/>
<gene>
    <name evidence="1" type="ORF">Q73A0000_10320</name>
</gene>
<dbReference type="AlphaFoldDB" id="A0A7M2Y908"/>
<evidence type="ECO:0000313" key="1">
    <source>
        <dbReference type="EMBL" id="QOW10738.1"/>
    </source>
</evidence>
<dbReference type="EMBL" id="CP040442">
    <property type="protein sequence ID" value="QOW10738.1"/>
    <property type="molecule type" value="Genomic_DNA"/>
</dbReference>
<accession>A0A7M2Y908</accession>